<feature type="transmembrane region" description="Helical" evidence="2">
    <location>
        <begin position="75"/>
        <end position="96"/>
    </location>
</feature>
<protein>
    <submittedName>
        <fullName evidence="5">DUF4129 domain-containing protein</fullName>
    </submittedName>
</protein>
<dbReference type="Proteomes" id="UP001596266">
    <property type="component" value="Unassembled WGS sequence"/>
</dbReference>
<evidence type="ECO:0000256" key="2">
    <source>
        <dbReference type="SAM" id="Phobius"/>
    </source>
</evidence>
<keyword evidence="2" id="KW-1133">Transmembrane helix</keyword>
<evidence type="ECO:0000256" key="1">
    <source>
        <dbReference type="SAM" id="MobiDB-lite"/>
    </source>
</evidence>
<feature type="compositionally biased region" description="Pro residues" evidence="1">
    <location>
        <begin position="55"/>
        <end position="65"/>
    </location>
</feature>
<gene>
    <name evidence="5" type="ORF">ACFP57_06640</name>
</gene>
<dbReference type="InterPro" id="IPR025403">
    <property type="entry name" value="TgpA-like_C"/>
</dbReference>
<organism evidence="5 6">
    <name type="scientific">Luteococcus sanguinis</name>
    <dbReference type="NCBI Taxonomy" id="174038"/>
    <lineage>
        <taxon>Bacteria</taxon>
        <taxon>Bacillati</taxon>
        <taxon>Actinomycetota</taxon>
        <taxon>Actinomycetes</taxon>
        <taxon>Propionibacteriales</taxon>
        <taxon>Propionibacteriaceae</taxon>
        <taxon>Luteococcus</taxon>
    </lineage>
</organism>
<accession>A0ABW1X214</accession>
<evidence type="ECO:0000256" key="3">
    <source>
        <dbReference type="SAM" id="SignalP"/>
    </source>
</evidence>
<feature type="signal peptide" evidence="3">
    <location>
        <begin position="1"/>
        <end position="23"/>
    </location>
</feature>
<keyword evidence="6" id="KW-1185">Reference proteome</keyword>
<reference evidence="6" key="1">
    <citation type="journal article" date="2019" name="Int. J. Syst. Evol. Microbiol.">
        <title>The Global Catalogue of Microorganisms (GCM) 10K type strain sequencing project: providing services to taxonomists for standard genome sequencing and annotation.</title>
        <authorList>
            <consortium name="The Broad Institute Genomics Platform"/>
            <consortium name="The Broad Institute Genome Sequencing Center for Infectious Disease"/>
            <person name="Wu L."/>
            <person name="Ma J."/>
        </authorList>
    </citation>
    <scope>NUCLEOTIDE SEQUENCE [LARGE SCALE GENOMIC DNA]</scope>
    <source>
        <strain evidence="6">CGMCC 1.15277</strain>
    </source>
</reference>
<name>A0ABW1X214_9ACTN</name>
<evidence type="ECO:0000313" key="6">
    <source>
        <dbReference type="Proteomes" id="UP001596266"/>
    </source>
</evidence>
<evidence type="ECO:0000259" key="4">
    <source>
        <dbReference type="Pfam" id="PF13559"/>
    </source>
</evidence>
<dbReference type="Pfam" id="PF13559">
    <property type="entry name" value="DUF4129"/>
    <property type="match status" value="1"/>
</dbReference>
<feature type="domain" description="Protein-glutamine gamma-glutamyltransferase-like C-terminal" evidence="4">
    <location>
        <begin position="151"/>
        <end position="219"/>
    </location>
</feature>
<dbReference type="RefSeq" id="WP_343884353.1">
    <property type="nucleotide sequence ID" value="NZ_BAAAKI010000001.1"/>
</dbReference>
<feature type="chain" id="PRO_5046753715" evidence="3">
    <location>
        <begin position="24"/>
        <end position="229"/>
    </location>
</feature>
<keyword evidence="3" id="KW-0732">Signal</keyword>
<feature type="region of interest" description="Disordered" evidence="1">
    <location>
        <begin position="34"/>
        <end position="65"/>
    </location>
</feature>
<keyword evidence="2" id="KW-0472">Membrane</keyword>
<evidence type="ECO:0000313" key="5">
    <source>
        <dbReference type="EMBL" id="MFC6396663.1"/>
    </source>
</evidence>
<keyword evidence="2" id="KW-0812">Transmembrane</keyword>
<proteinExistence type="predicted"/>
<sequence length="229" mass="24817">MDVRTRRLVVLLAACAVVLSALAASHPLGALSTTGQPHLPKMPRATATADQSPTAQPPAVPTPWLPPDVAPANPWVTRVLGGLLLLVLLAAVFWLVRRIVRDVVLDREVESEAEARVAQGPIDLVGMADELERAHEQVTSADDFSGAITEAWRRLEDLAAASGAERQPWQSTSEYCVDVLQHTPVERTDLVELAEVYRRSVYASTAPTTDDRERALACLCRLRSSLGTS</sequence>
<comment type="caution">
    <text evidence="5">The sequence shown here is derived from an EMBL/GenBank/DDBJ whole genome shotgun (WGS) entry which is preliminary data.</text>
</comment>
<dbReference type="EMBL" id="JBHSUA010000015">
    <property type="protein sequence ID" value="MFC6396663.1"/>
    <property type="molecule type" value="Genomic_DNA"/>
</dbReference>